<evidence type="ECO:0000313" key="2">
    <source>
        <dbReference type="Proteomes" id="UP001429984"/>
    </source>
</evidence>
<sequence>MVEQFANSQLDSREIAEAGGCEKRIDGTIVAMARFAPANGYIRRLARTSPKLLQ</sequence>
<proteinExistence type="predicted"/>
<dbReference type="Proteomes" id="UP001429984">
    <property type="component" value="Unassembled WGS sequence"/>
</dbReference>
<reference evidence="1 2" key="1">
    <citation type="submission" date="2020-11" db="EMBL/GenBank/DDBJ databases">
        <title>Draft Genome Sequence and Secondary Metabolite Biosynthetic Potential of the Lysobacter niastensis Type strain DSM 18481.</title>
        <authorList>
            <person name="Turrini P."/>
            <person name="Artuso I."/>
            <person name="Tescari M."/>
            <person name="Lugli G.A."/>
            <person name="Frangipani E."/>
            <person name="Ventura M."/>
            <person name="Visca P."/>
        </authorList>
    </citation>
    <scope>NUCLEOTIDE SEQUENCE [LARGE SCALE GENOMIC DNA]</scope>
    <source>
        <strain evidence="1 2">DSM 18481</strain>
    </source>
</reference>
<evidence type="ECO:0000313" key="1">
    <source>
        <dbReference type="EMBL" id="MBF6026012.1"/>
    </source>
</evidence>
<organism evidence="1 2">
    <name type="scientific">Lysobacter niastensis</name>
    <dbReference type="NCBI Taxonomy" id="380629"/>
    <lineage>
        <taxon>Bacteria</taxon>
        <taxon>Pseudomonadati</taxon>
        <taxon>Pseudomonadota</taxon>
        <taxon>Gammaproteobacteria</taxon>
        <taxon>Lysobacterales</taxon>
        <taxon>Lysobacteraceae</taxon>
        <taxon>Lysobacter</taxon>
    </lineage>
</organism>
<gene>
    <name evidence="1" type="ORF">IU514_18435</name>
</gene>
<comment type="caution">
    <text evidence="1">The sequence shown here is derived from an EMBL/GenBank/DDBJ whole genome shotgun (WGS) entry which is preliminary data.</text>
</comment>
<name>A0ABS0BB05_9GAMM</name>
<accession>A0ABS0BB05</accession>
<keyword evidence="2" id="KW-1185">Reference proteome</keyword>
<protein>
    <submittedName>
        <fullName evidence="1">Uncharacterized protein</fullName>
    </submittedName>
</protein>
<dbReference type="EMBL" id="JADLZT010000013">
    <property type="protein sequence ID" value="MBF6026012.1"/>
    <property type="molecule type" value="Genomic_DNA"/>
</dbReference>